<comment type="caution">
    <text evidence="1">The sequence shown here is derived from an EMBL/GenBank/DDBJ whole genome shotgun (WGS) entry which is preliminary data.</text>
</comment>
<evidence type="ECO:0000313" key="2">
    <source>
        <dbReference type="Proteomes" id="UP001500902"/>
    </source>
</evidence>
<dbReference type="InterPro" id="IPR023393">
    <property type="entry name" value="START-like_dom_sf"/>
</dbReference>
<dbReference type="RefSeq" id="WP_344879744.1">
    <property type="nucleotide sequence ID" value="NZ_BAAAZP010000077.1"/>
</dbReference>
<sequence>MVCNVHERVIPGSPEEVWTVLIGIEKLWPADIGSFRLPDGVHPGAPVHHGPWRYVVGAVEPGRRLWFDTGKVLSEGHGFVLIPVEGGTLVRHELKGRLSGTFRLLWPLVVRRLHDKVVEHILEALEREVTRNHAR</sequence>
<dbReference type="EMBL" id="BAAAZP010000077">
    <property type="protein sequence ID" value="GAA3671837.1"/>
    <property type="molecule type" value="Genomic_DNA"/>
</dbReference>
<dbReference type="SUPFAM" id="SSF55961">
    <property type="entry name" value="Bet v1-like"/>
    <property type="match status" value="1"/>
</dbReference>
<accession>A0ABP7BWH7</accession>
<name>A0ABP7BWH7_9ACTN</name>
<organism evidence="1 2">
    <name type="scientific">Nonomuraea antimicrobica</name>
    <dbReference type="NCBI Taxonomy" id="561173"/>
    <lineage>
        <taxon>Bacteria</taxon>
        <taxon>Bacillati</taxon>
        <taxon>Actinomycetota</taxon>
        <taxon>Actinomycetes</taxon>
        <taxon>Streptosporangiales</taxon>
        <taxon>Streptosporangiaceae</taxon>
        <taxon>Nonomuraea</taxon>
    </lineage>
</organism>
<protein>
    <recommendedName>
        <fullName evidence="3">Polyketide cyclase / dehydrase and lipid transport</fullName>
    </recommendedName>
</protein>
<dbReference type="Proteomes" id="UP001500902">
    <property type="component" value="Unassembled WGS sequence"/>
</dbReference>
<evidence type="ECO:0008006" key="3">
    <source>
        <dbReference type="Google" id="ProtNLM"/>
    </source>
</evidence>
<gene>
    <name evidence="1" type="ORF">GCM10022224_040020</name>
</gene>
<dbReference type="Gene3D" id="3.30.530.20">
    <property type="match status" value="1"/>
</dbReference>
<keyword evidence="2" id="KW-1185">Reference proteome</keyword>
<evidence type="ECO:0000313" key="1">
    <source>
        <dbReference type="EMBL" id="GAA3671837.1"/>
    </source>
</evidence>
<proteinExistence type="predicted"/>
<reference evidence="2" key="1">
    <citation type="journal article" date="2019" name="Int. J. Syst. Evol. Microbiol.">
        <title>The Global Catalogue of Microorganisms (GCM) 10K type strain sequencing project: providing services to taxonomists for standard genome sequencing and annotation.</title>
        <authorList>
            <consortium name="The Broad Institute Genomics Platform"/>
            <consortium name="The Broad Institute Genome Sequencing Center for Infectious Disease"/>
            <person name="Wu L."/>
            <person name="Ma J."/>
        </authorList>
    </citation>
    <scope>NUCLEOTIDE SEQUENCE [LARGE SCALE GENOMIC DNA]</scope>
    <source>
        <strain evidence="2">JCM 16904</strain>
    </source>
</reference>